<evidence type="ECO:0000313" key="2">
    <source>
        <dbReference type="EnsemblMetazoa" id="AALFPA23_004193.P5020"/>
    </source>
</evidence>
<dbReference type="Pfam" id="PF15929">
    <property type="entry name" value="Myofilin"/>
    <property type="match status" value="1"/>
</dbReference>
<dbReference type="GeneID" id="109402605"/>
<dbReference type="VEuPathDB" id="VectorBase:AALF022300"/>
<evidence type="ECO:0000313" key="1">
    <source>
        <dbReference type="EMBL" id="JAC08425.1"/>
    </source>
</evidence>
<dbReference type="EnsemblMetazoa" id="AALFPA23_004193.R5022">
    <property type="protein sequence ID" value="AALFPA23_004193.P5022"/>
    <property type="gene ID" value="AALFPA23_004193"/>
</dbReference>
<dbReference type="InterPro" id="IPR031828">
    <property type="entry name" value="Myofilin"/>
</dbReference>
<dbReference type="EMBL" id="GAPW01005173">
    <property type="protein sequence ID" value="JAC08425.1"/>
    <property type="molecule type" value="mRNA"/>
</dbReference>
<dbReference type="RefSeq" id="XP_029734102.1">
    <property type="nucleotide sequence ID" value="XM_029878242.2"/>
</dbReference>
<proteinExistence type="evidence at transcript level"/>
<dbReference type="EnsemblMetazoa" id="AALFPA23_004193.R5020">
    <property type="protein sequence ID" value="AALFPA23_004193.P5020"/>
    <property type="gene ID" value="AALFPA23_004193"/>
</dbReference>
<protein>
    <submittedName>
        <fullName evidence="1 2">Putative myofilin</fullName>
    </submittedName>
</protein>
<reference evidence="2" key="3">
    <citation type="submission" date="2025-05" db="UniProtKB">
        <authorList>
            <consortium name="EnsemblMetazoa"/>
        </authorList>
    </citation>
    <scope>IDENTIFICATION</scope>
    <source>
        <strain evidence="2">Foshan</strain>
    </source>
</reference>
<reference evidence="1" key="1">
    <citation type="journal article" date="2014" name="PLoS Negl. Trop. Dis.">
        <title>Identification and characterization of seminal fluid proteins in the Asian tiger mosquito, Aedes albopictus.</title>
        <authorList>
            <person name="Boes K.E."/>
            <person name="Ribeiro J.M."/>
            <person name="Wong A."/>
            <person name="Harrington L.C."/>
            <person name="Wolfner M.F."/>
            <person name="Sirot L.K."/>
        </authorList>
    </citation>
    <scope>NUCLEOTIDE SEQUENCE</scope>
    <source>
        <tissue evidence="1">Reproductive organs</tissue>
    </source>
</reference>
<dbReference type="RefSeq" id="XP_029734103.1">
    <property type="nucleotide sequence ID" value="XM_029878243.2"/>
</dbReference>
<reference evidence="3" key="2">
    <citation type="journal article" date="2015" name="Proc. Natl. Acad. Sci. U.S.A.">
        <title>Genome sequence of the Asian Tiger mosquito, Aedes albopictus, reveals insights into its biology, genetics, and evolution.</title>
        <authorList>
            <person name="Chen X.G."/>
            <person name="Jiang X."/>
            <person name="Gu J."/>
            <person name="Xu M."/>
            <person name="Wu Y."/>
            <person name="Deng Y."/>
            <person name="Zhang C."/>
            <person name="Bonizzoni M."/>
            <person name="Dermauw W."/>
            <person name="Vontas J."/>
            <person name="Armbruster P."/>
            <person name="Huang X."/>
            <person name="Yang Y."/>
            <person name="Zhang H."/>
            <person name="He W."/>
            <person name="Peng H."/>
            <person name="Liu Y."/>
            <person name="Wu K."/>
            <person name="Chen J."/>
            <person name="Lirakis M."/>
            <person name="Topalis P."/>
            <person name="Van Leeuwen T."/>
            <person name="Hall A.B."/>
            <person name="Jiang X."/>
            <person name="Thorpe C."/>
            <person name="Mueller R.L."/>
            <person name="Sun C."/>
            <person name="Waterhouse R.M."/>
            <person name="Yan G."/>
            <person name="Tu Z.J."/>
            <person name="Fang X."/>
            <person name="James A.A."/>
        </authorList>
    </citation>
    <scope>NUCLEOTIDE SEQUENCE [LARGE SCALE GENOMIC DNA]</scope>
    <source>
        <strain evidence="3">Foshan</strain>
    </source>
</reference>
<evidence type="ECO:0000313" key="3">
    <source>
        <dbReference type="Proteomes" id="UP000069940"/>
    </source>
</evidence>
<dbReference type="RefSeq" id="XP_062700426.1">
    <property type="nucleotide sequence ID" value="XM_062844442.1"/>
</dbReference>
<sequence>MFKNHLAMIGMNETPNKKARFWQSYIRSLKGSDDIRAHDGPTWRNRPILLLNELDTPAGRVQSPGYHYSPVHRETYGYSPRPIYDHQYPRHRRAASVGRLADAERAWADHLERMRDIDRSVYDVLKKLLERYPSRYGLYLRDKPSQVVLPQELEYEPDTKPIFSLH</sequence>
<dbReference type="Proteomes" id="UP000069940">
    <property type="component" value="Unassembled WGS sequence"/>
</dbReference>
<dbReference type="EnsemblMetazoa" id="AALFPA23_004193.R5024">
    <property type="protein sequence ID" value="AALFPA23_004193.P5024"/>
    <property type="gene ID" value="AALFPA23_004193"/>
</dbReference>
<keyword evidence="3" id="KW-1185">Reference proteome</keyword>
<name>A0A023EHR7_AEDAL</name>
<dbReference type="VEuPathDB" id="VectorBase:AALFPA_048754"/>
<dbReference type="AlphaFoldDB" id="A0A023EHR7"/>
<accession>A0A023EHR7</accession>
<dbReference type="VEuPathDB" id="VectorBase:AALC636_002191"/>
<organism evidence="1">
    <name type="scientific">Aedes albopictus</name>
    <name type="common">Asian tiger mosquito</name>
    <name type="synonym">Stegomyia albopicta</name>
    <dbReference type="NCBI Taxonomy" id="7160"/>
    <lineage>
        <taxon>Eukaryota</taxon>
        <taxon>Metazoa</taxon>
        <taxon>Ecdysozoa</taxon>
        <taxon>Arthropoda</taxon>
        <taxon>Hexapoda</taxon>
        <taxon>Insecta</taxon>
        <taxon>Pterygota</taxon>
        <taxon>Neoptera</taxon>
        <taxon>Endopterygota</taxon>
        <taxon>Diptera</taxon>
        <taxon>Nematocera</taxon>
        <taxon>Culicoidea</taxon>
        <taxon>Culicidae</taxon>
        <taxon>Culicinae</taxon>
        <taxon>Aedini</taxon>
        <taxon>Aedes</taxon>
        <taxon>Stegomyia</taxon>
    </lineage>
</organism>